<feature type="transmembrane region" description="Helical" evidence="5">
    <location>
        <begin position="6"/>
        <end position="27"/>
    </location>
</feature>
<gene>
    <name evidence="5" type="primary">nuoN</name>
    <name evidence="8" type="ORF">Y981_04150</name>
</gene>
<evidence type="ECO:0000256" key="4">
    <source>
        <dbReference type="ARBA" id="ARBA00023136"/>
    </source>
</evidence>
<evidence type="ECO:0000313" key="9">
    <source>
        <dbReference type="Proteomes" id="UP000027059"/>
    </source>
</evidence>
<dbReference type="GO" id="GO:0008137">
    <property type="term" value="F:NADH dehydrogenase (ubiquinone) activity"/>
    <property type="evidence" value="ECO:0007669"/>
    <property type="project" value="InterPro"/>
</dbReference>
<dbReference type="AlphaFoldDB" id="A0A059XTY9"/>
<feature type="transmembrane region" description="Helical" evidence="5">
    <location>
        <begin position="159"/>
        <end position="180"/>
    </location>
</feature>
<dbReference type="GO" id="GO:0050136">
    <property type="term" value="F:NADH dehydrogenase (quinone) (non-electrogenic) activity"/>
    <property type="evidence" value="ECO:0007669"/>
    <property type="project" value="UniProtKB-UniRule"/>
</dbReference>
<feature type="transmembrane region" description="Helical" evidence="5">
    <location>
        <begin position="39"/>
        <end position="57"/>
    </location>
</feature>
<keyword evidence="4 5" id="KW-0472">Membrane</keyword>
<comment type="similarity">
    <text evidence="5">Belongs to the complex I subunit 2 family.</text>
</comment>
<dbReference type="Pfam" id="PF00361">
    <property type="entry name" value="Proton_antipo_M"/>
    <property type="match status" value="1"/>
</dbReference>
<comment type="function">
    <text evidence="5">NDH-1 shuttles electrons from NADH, via FMN and iron-sulfur (Fe-S) centers, to quinones in the respiratory chain. The immediate electron acceptor for the enzyme in this species is believed to be ubiquinone. Couples the redox reaction to proton translocation (for every two electrons transferred, four hydrogen ions are translocated across the cytoplasmic membrane), and thus conserves the redox energy in a proton gradient.</text>
</comment>
<evidence type="ECO:0000313" key="8">
    <source>
        <dbReference type="EMBL" id="AIA30263.1"/>
    </source>
</evidence>
<keyword evidence="9" id="KW-1185">Reference proteome</keyword>
<feature type="transmembrane region" description="Helical" evidence="5">
    <location>
        <begin position="368"/>
        <end position="388"/>
    </location>
</feature>
<dbReference type="HAMAP" id="MF_00445">
    <property type="entry name" value="NDH1_NuoN_1"/>
    <property type="match status" value="1"/>
</dbReference>
<dbReference type="PANTHER" id="PTHR22773">
    <property type="entry name" value="NADH DEHYDROGENASE"/>
    <property type="match status" value="1"/>
</dbReference>
<feature type="transmembrane region" description="Helical" evidence="5">
    <location>
        <begin position="299"/>
        <end position="317"/>
    </location>
</feature>
<dbReference type="GO" id="GO:0048038">
    <property type="term" value="F:quinone binding"/>
    <property type="evidence" value="ECO:0007669"/>
    <property type="project" value="UniProtKB-KW"/>
</dbReference>
<feature type="transmembrane region" description="Helical" evidence="5">
    <location>
        <begin position="394"/>
        <end position="424"/>
    </location>
</feature>
<evidence type="ECO:0000256" key="3">
    <source>
        <dbReference type="ARBA" id="ARBA00022989"/>
    </source>
</evidence>
<comment type="subunit">
    <text evidence="5">NDH-1 is composed of 14 different subunits. Subunits NuoA, H, J, K, L, M, N constitute the membrane sector of the complex.</text>
</comment>
<organism evidence="8 9">
    <name type="scientific">Leptospirillum ferriphilum YSK</name>
    <dbReference type="NCBI Taxonomy" id="1441628"/>
    <lineage>
        <taxon>Bacteria</taxon>
        <taxon>Pseudomonadati</taxon>
        <taxon>Nitrospirota</taxon>
        <taxon>Nitrospiria</taxon>
        <taxon>Nitrospirales</taxon>
        <taxon>Nitrospiraceae</taxon>
        <taxon>Leptospirillum</taxon>
    </lineage>
</organism>
<keyword evidence="5" id="KW-1278">Translocase</keyword>
<dbReference type="HOGENOM" id="CLU_007100_1_5_0"/>
<dbReference type="Proteomes" id="UP000027059">
    <property type="component" value="Chromosome"/>
</dbReference>
<dbReference type="EC" id="7.1.1.-" evidence="5"/>
<reference evidence="8 9" key="2">
    <citation type="journal article" date="2015" name="Biomed. Res. Int.">
        <title>Effects of Arsenite Resistance on the Growth and Functional Gene Expression of Leptospirillum ferriphilum and Acidithiobacillus thiooxidans in Pure Culture and Coculture.</title>
        <authorList>
            <person name="Jiang H."/>
            <person name="Liang Y."/>
            <person name="Yin H."/>
            <person name="Xiao Y."/>
            <person name="Guo X."/>
            <person name="Xu Y."/>
            <person name="Hu Q."/>
            <person name="Liu H."/>
            <person name="Liu X."/>
        </authorList>
    </citation>
    <scope>NUCLEOTIDE SEQUENCE [LARGE SCALE GENOMIC DNA]</scope>
    <source>
        <strain evidence="8 9">YSK</strain>
    </source>
</reference>
<evidence type="ECO:0000256" key="5">
    <source>
        <dbReference type="HAMAP-Rule" id="MF_00445"/>
    </source>
</evidence>
<dbReference type="KEGG" id="lfp:Y981_04150"/>
<dbReference type="InterPro" id="IPR010096">
    <property type="entry name" value="NADH-Q_OxRdtase_suN/2"/>
</dbReference>
<feature type="transmembrane region" description="Helical" evidence="5">
    <location>
        <begin position="449"/>
        <end position="472"/>
    </location>
</feature>
<feature type="domain" description="NADH:quinone oxidoreductase/Mrp antiporter transmembrane" evidence="7">
    <location>
        <begin position="124"/>
        <end position="418"/>
    </location>
</feature>
<evidence type="ECO:0000256" key="1">
    <source>
        <dbReference type="ARBA" id="ARBA00004127"/>
    </source>
</evidence>
<keyword evidence="2 5" id="KW-0812">Transmembrane</keyword>
<protein>
    <recommendedName>
        <fullName evidence="5">NADH-quinone oxidoreductase subunit N</fullName>
        <ecNumber evidence="5">7.1.1.-</ecNumber>
    </recommendedName>
    <alternativeName>
        <fullName evidence="5">NADH dehydrogenase I subunit N</fullName>
    </alternativeName>
    <alternativeName>
        <fullName evidence="5">NDH-1 subunit N</fullName>
    </alternativeName>
</protein>
<evidence type="ECO:0000256" key="2">
    <source>
        <dbReference type="ARBA" id="ARBA00022692"/>
    </source>
</evidence>
<dbReference type="NCBIfam" id="TIGR01770">
    <property type="entry name" value="NDH_I_N"/>
    <property type="match status" value="1"/>
</dbReference>
<dbReference type="OrthoDB" id="9807568at2"/>
<dbReference type="GO" id="GO:0042773">
    <property type="term" value="P:ATP synthesis coupled electron transport"/>
    <property type="evidence" value="ECO:0007669"/>
    <property type="project" value="InterPro"/>
</dbReference>
<name>A0A059XTY9_9BACT</name>
<feature type="transmembrane region" description="Helical" evidence="5">
    <location>
        <begin position="239"/>
        <end position="261"/>
    </location>
</feature>
<feature type="transmembrane region" description="Helical" evidence="5">
    <location>
        <begin position="104"/>
        <end position="122"/>
    </location>
</feature>
<dbReference type="InterPro" id="IPR001750">
    <property type="entry name" value="ND/Mrp_TM"/>
</dbReference>
<reference evidence="9" key="1">
    <citation type="submission" date="2014-02" db="EMBL/GenBank/DDBJ databases">
        <title>Complete genome sequence and comparative genomic analysis of the nitrogen-fixing bacterium Leptospirillum ferriphilum YSK.</title>
        <authorList>
            <person name="Guo X."/>
            <person name="Yin H."/>
            <person name="Liang Y."/>
            <person name="Hu Q."/>
            <person name="Ma L."/>
            <person name="Xiao Y."/>
            <person name="Zhang X."/>
            <person name="Qiu G."/>
            <person name="Liu X."/>
        </authorList>
    </citation>
    <scope>NUCLEOTIDE SEQUENCE [LARGE SCALE GENOMIC DNA]</scope>
    <source>
        <strain evidence="9">YSK</strain>
    </source>
</reference>
<keyword evidence="5" id="KW-0874">Quinone</keyword>
<feature type="transmembrane region" description="Helical" evidence="5">
    <location>
        <begin position="200"/>
        <end position="218"/>
    </location>
</feature>
<keyword evidence="5" id="KW-0813">Transport</keyword>
<sequence length="481" mass="52784">MSFSAVNILGTMPEIYLTFFGCILLILETMVPKEKRSWLAYFTIIALVFAMVASIGLNGKGLPLYSGLYIIDPFSNFFKITIYAAGIITVLLSLPYLEQEDIHFGEYYAFLLFAIVGMMVMVSAGDLITLFLGIELMSLCFYVLVGLKREDTRSVEAAFKYFLLGAFSSAIFLFGISFLYGASGTETISGLANFINNPGALKPMVIAGMILTLVGFTFKVSAVPFHMWTPDVYEGAPTVVTGFMAAAAKIAAFGVFLRVFWVAFSGNRHDWDLLIILISILSMAVGNLVAILQTNLKRMLAYSSIGHAGYALMGLLLPNRESLFALLFYAFTYVFMTLGAFGIILMMRKKGVEGEEISDFTGLHKSHPVAAFAMLIFMFSLAGIPPFGGFLAKFYIFFAVIHAGYTWLAVLGVLFAAIGAYYYIKIVMAMYMKDPQESVVFHSTPMGRLALLLTAGTTMLLGVYPAPFVAYIKSSLALFVP</sequence>
<accession>A0A059XTY9</accession>
<keyword evidence="5" id="KW-0830">Ubiquinone</keyword>
<evidence type="ECO:0000259" key="7">
    <source>
        <dbReference type="Pfam" id="PF00361"/>
    </source>
</evidence>
<dbReference type="EMBL" id="CP007243">
    <property type="protein sequence ID" value="AIA30263.1"/>
    <property type="molecule type" value="Genomic_DNA"/>
</dbReference>
<proteinExistence type="inferred from homology"/>
<keyword evidence="5" id="KW-0520">NAD</keyword>
<dbReference type="PRINTS" id="PR01434">
    <property type="entry name" value="NADHDHGNASE5"/>
</dbReference>
<keyword evidence="3 5" id="KW-1133">Transmembrane helix</keyword>
<dbReference type="RefSeq" id="WP_014960685.1">
    <property type="nucleotide sequence ID" value="NZ_CP007243.1"/>
</dbReference>
<feature type="transmembrane region" description="Helical" evidence="5">
    <location>
        <begin position="273"/>
        <end position="292"/>
    </location>
</feature>
<evidence type="ECO:0000256" key="6">
    <source>
        <dbReference type="RuleBase" id="RU000320"/>
    </source>
</evidence>
<feature type="transmembrane region" description="Helical" evidence="5">
    <location>
        <begin position="77"/>
        <end position="97"/>
    </location>
</feature>
<comment type="catalytic activity">
    <reaction evidence="5">
        <text>a quinone + NADH + 5 H(+)(in) = a quinol + NAD(+) + 4 H(+)(out)</text>
        <dbReference type="Rhea" id="RHEA:57888"/>
        <dbReference type="ChEBI" id="CHEBI:15378"/>
        <dbReference type="ChEBI" id="CHEBI:24646"/>
        <dbReference type="ChEBI" id="CHEBI:57540"/>
        <dbReference type="ChEBI" id="CHEBI:57945"/>
        <dbReference type="ChEBI" id="CHEBI:132124"/>
    </reaction>
</comment>
<dbReference type="GO" id="GO:0012505">
    <property type="term" value="C:endomembrane system"/>
    <property type="evidence" value="ECO:0007669"/>
    <property type="project" value="UniProtKB-SubCell"/>
</dbReference>
<feature type="transmembrane region" description="Helical" evidence="5">
    <location>
        <begin position="323"/>
        <end position="347"/>
    </location>
</feature>
<dbReference type="GO" id="GO:0005886">
    <property type="term" value="C:plasma membrane"/>
    <property type="evidence" value="ECO:0007669"/>
    <property type="project" value="UniProtKB-SubCell"/>
</dbReference>
<comment type="subcellular location">
    <subcellularLocation>
        <location evidence="5">Cell membrane</location>
        <topology evidence="5">Multi-pass membrane protein</topology>
    </subcellularLocation>
    <subcellularLocation>
        <location evidence="1">Endomembrane system</location>
        <topology evidence="1">Multi-pass membrane protein</topology>
    </subcellularLocation>
    <subcellularLocation>
        <location evidence="6">Membrane</location>
        <topology evidence="6">Multi-pass membrane protein</topology>
    </subcellularLocation>
</comment>
<keyword evidence="5" id="KW-1003">Cell membrane</keyword>
<feature type="transmembrane region" description="Helical" evidence="5">
    <location>
        <begin position="128"/>
        <end position="147"/>
    </location>
</feature>